<comment type="caution">
    <text evidence="2">The sequence shown here is derived from an EMBL/GenBank/DDBJ whole genome shotgun (WGS) entry which is preliminary data.</text>
</comment>
<evidence type="ECO:0000256" key="1">
    <source>
        <dbReference type="SAM" id="SignalP"/>
    </source>
</evidence>
<accession>A0A7W9MW49</accession>
<feature type="signal peptide" evidence="1">
    <location>
        <begin position="1"/>
        <end position="28"/>
    </location>
</feature>
<keyword evidence="3" id="KW-1185">Reference proteome</keyword>
<sequence>MNTTLRAALVVTGLAASALTVTAPGASASTTTAPAVSTSATAASPCVPRNWGPTFFTVSCYTRATGNQYRAVVRCSNNALYFGPWRYHTLELTNRSRANCPAGTTRLPVGHGYQTRIYT</sequence>
<organism evidence="2 3">
    <name type="scientific">Kribbella italica</name>
    <dbReference type="NCBI Taxonomy" id="1540520"/>
    <lineage>
        <taxon>Bacteria</taxon>
        <taxon>Bacillati</taxon>
        <taxon>Actinomycetota</taxon>
        <taxon>Actinomycetes</taxon>
        <taxon>Propionibacteriales</taxon>
        <taxon>Kribbellaceae</taxon>
        <taxon>Kribbella</taxon>
    </lineage>
</organism>
<gene>
    <name evidence="2" type="ORF">HDA39_005233</name>
</gene>
<keyword evidence="1" id="KW-0732">Signal</keyword>
<evidence type="ECO:0000313" key="3">
    <source>
        <dbReference type="Proteomes" id="UP000549971"/>
    </source>
</evidence>
<evidence type="ECO:0008006" key="4">
    <source>
        <dbReference type="Google" id="ProtNLM"/>
    </source>
</evidence>
<dbReference type="EMBL" id="JACHMY010000001">
    <property type="protein sequence ID" value="MBB5838499.1"/>
    <property type="molecule type" value="Genomic_DNA"/>
</dbReference>
<evidence type="ECO:0000313" key="2">
    <source>
        <dbReference type="EMBL" id="MBB5838499.1"/>
    </source>
</evidence>
<proteinExistence type="predicted"/>
<dbReference type="RefSeq" id="WP_184799338.1">
    <property type="nucleotide sequence ID" value="NZ_JACHMY010000001.1"/>
</dbReference>
<feature type="chain" id="PRO_5030657958" description="Alpha amylase inhibitor" evidence="1">
    <location>
        <begin position="29"/>
        <end position="119"/>
    </location>
</feature>
<name>A0A7W9MW49_9ACTN</name>
<protein>
    <recommendedName>
        <fullName evidence="4">Alpha amylase inhibitor</fullName>
    </recommendedName>
</protein>
<dbReference type="AlphaFoldDB" id="A0A7W9MW49"/>
<dbReference type="Proteomes" id="UP000549971">
    <property type="component" value="Unassembled WGS sequence"/>
</dbReference>
<reference evidence="2 3" key="1">
    <citation type="submission" date="2020-08" db="EMBL/GenBank/DDBJ databases">
        <title>Sequencing the genomes of 1000 actinobacteria strains.</title>
        <authorList>
            <person name="Klenk H.-P."/>
        </authorList>
    </citation>
    <scope>NUCLEOTIDE SEQUENCE [LARGE SCALE GENOMIC DNA]</scope>
    <source>
        <strain evidence="2 3">DSM 28967</strain>
    </source>
</reference>